<organism evidence="6 7">
    <name type="scientific">Clavibacter michiganensis</name>
    <dbReference type="NCBI Taxonomy" id="28447"/>
    <lineage>
        <taxon>Bacteria</taxon>
        <taxon>Bacillati</taxon>
        <taxon>Actinomycetota</taxon>
        <taxon>Actinomycetes</taxon>
        <taxon>Micrococcales</taxon>
        <taxon>Microbacteriaceae</taxon>
        <taxon>Clavibacter</taxon>
    </lineage>
</organism>
<dbReference type="AlphaFoldDB" id="A0A251YH79"/>
<dbReference type="Pfam" id="PF00440">
    <property type="entry name" value="TetR_N"/>
    <property type="match status" value="1"/>
</dbReference>
<dbReference type="GO" id="GO:0000976">
    <property type="term" value="F:transcription cis-regulatory region binding"/>
    <property type="evidence" value="ECO:0007669"/>
    <property type="project" value="TreeGrafter"/>
</dbReference>
<evidence type="ECO:0000313" key="6">
    <source>
        <dbReference type="EMBL" id="OUE23601.1"/>
    </source>
</evidence>
<dbReference type="PANTHER" id="PTHR30055">
    <property type="entry name" value="HTH-TYPE TRANSCRIPTIONAL REGULATOR RUTR"/>
    <property type="match status" value="1"/>
</dbReference>
<dbReference type="EMBL" id="MDJZ01000017">
    <property type="protein sequence ID" value="OUE23601.1"/>
    <property type="molecule type" value="Genomic_DNA"/>
</dbReference>
<dbReference type="SUPFAM" id="SSF46689">
    <property type="entry name" value="Homeodomain-like"/>
    <property type="match status" value="1"/>
</dbReference>
<dbReference type="InterPro" id="IPR025996">
    <property type="entry name" value="MT1864/Rv1816-like_C"/>
</dbReference>
<dbReference type="GO" id="GO:0003700">
    <property type="term" value="F:DNA-binding transcription factor activity"/>
    <property type="evidence" value="ECO:0007669"/>
    <property type="project" value="TreeGrafter"/>
</dbReference>
<dbReference type="OrthoDB" id="71867at2"/>
<protein>
    <submittedName>
        <fullName evidence="6">Bacterial regulatory protein, tetR family</fullName>
    </submittedName>
</protein>
<dbReference type="Pfam" id="PF13305">
    <property type="entry name" value="TetR_C_33"/>
    <property type="match status" value="1"/>
</dbReference>
<comment type="caution">
    <text evidence="6">The sequence shown here is derived from an EMBL/GenBank/DDBJ whole genome shotgun (WGS) entry which is preliminary data.</text>
</comment>
<evidence type="ECO:0000313" key="7">
    <source>
        <dbReference type="Proteomes" id="UP000195101"/>
    </source>
</evidence>
<evidence type="ECO:0000259" key="4">
    <source>
        <dbReference type="Pfam" id="PF00440"/>
    </source>
</evidence>
<keyword evidence="3" id="KW-0804">Transcription</keyword>
<feature type="domain" description="HTH-type transcriptional regulator MT1864/Rv1816-like C-terminal" evidence="5">
    <location>
        <begin position="83"/>
        <end position="178"/>
    </location>
</feature>
<dbReference type="Gene3D" id="1.10.357.10">
    <property type="entry name" value="Tetracycline Repressor, domain 2"/>
    <property type="match status" value="1"/>
</dbReference>
<dbReference type="InterPro" id="IPR001647">
    <property type="entry name" value="HTH_TetR"/>
</dbReference>
<sequence>MPRAGLDAAAVTEAGATLADEIGLDRLSMGAVAERLGVRTPSLYKHVESLADLVHRIAVLGATEVAASMGDATRGRAGVDALAGAAHSLRDYVRQHPGRYAAGVRARPVGDDDPLIPARDRTLEALGTVLHGYRLDEADRIHALRTLRSVLHGFATLEASDSFQMSTDIEESFAWVLDFIDRGLRDRA</sequence>
<dbReference type="Gene3D" id="1.10.10.60">
    <property type="entry name" value="Homeodomain-like"/>
    <property type="match status" value="1"/>
</dbReference>
<evidence type="ECO:0000256" key="3">
    <source>
        <dbReference type="ARBA" id="ARBA00023163"/>
    </source>
</evidence>
<dbReference type="InterPro" id="IPR036271">
    <property type="entry name" value="Tet_transcr_reg_TetR-rel_C_sf"/>
</dbReference>
<reference evidence="6 7" key="1">
    <citation type="submission" date="2016-08" db="EMBL/GenBank/DDBJ databases">
        <title>Genome sequence of Clavibacter michiganensis spp strain CFBP8019.</title>
        <authorList>
            <person name="Thapa S.P."/>
            <person name="Coaker G."/>
            <person name="Jacques M.-A."/>
        </authorList>
    </citation>
    <scope>NUCLEOTIDE SEQUENCE [LARGE SCALE GENOMIC DNA]</scope>
    <source>
        <strain evidence="6">CFBP8019</strain>
    </source>
</reference>
<keyword evidence="1" id="KW-0805">Transcription regulation</keyword>
<evidence type="ECO:0000259" key="5">
    <source>
        <dbReference type="Pfam" id="PF13305"/>
    </source>
</evidence>
<dbReference type="InterPro" id="IPR050109">
    <property type="entry name" value="HTH-type_TetR-like_transc_reg"/>
</dbReference>
<dbReference type="PANTHER" id="PTHR30055:SF239">
    <property type="entry name" value="TRANSCRIPTIONAL REGULATORY PROTEIN"/>
    <property type="match status" value="1"/>
</dbReference>
<dbReference type="Proteomes" id="UP000195101">
    <property type="component" value="Unassembled WGS sequence"/>
</dbReference>
<proteinExistence type="predicted"/>
<dbReference type="RefSeq" id="WP_086515542.1">
    <property type="nucleotide sequence ID" value="NZ_MDJZ01000017.1"/>
</dbReference>
<gene>
    <name evidence="6" type="ORF">BFL37_13130</name>
</gene>
<keyword evidence="2" id="KW-0238">DNA-binding</keyword>
<dbReference type="InterPro" id="IPR009057">
    <property type="entry name" value="Homeodomain-like_sf"/>
</dbReference>
<keyword evidence="7" id="KW-1185">Reference proteome</keyword>
<feature type="domain" description="HTH tetR-type" evidence="4">
    <location>
        <begin position="13"/>
        <end position="55"/>
    </location>
</feature>
<dbReference type="SUPFAM" id="SSF48498">
    <property type="entry name" value="Tetracyclin repressor-like, C-terminal domain"/>
    <property type="match status" value="1"/>
</dbReference>
<evidence type="ECO:0000256" key="1">
    <source>
        <dbReference type="ARBA" id="ARBA00023015"/>
    </source>
</evidence>
<accession>A0A251YH79</accession>
<evidence type="ECO:0000256" key="2">
    <source>
        <dbReference type="ARBA" id="ARBA00023125"/>
    </source>
</evidence>
<name>A0A251YH79_9MICO</name>